<evidence type="ECO:0000313" key="2">
    <source>
        <dbReference type="Proteomes" id="UP000327167"/>
    </source>
</evidence>
<name>A0A5E6U288_PSEFL</name>
<evidence type="ECO:0000313" key="1">
    <source>
        <dbReference type="EMBL" id="VVM98952.1"/>
    </source>
</evidence>
<organism evidence="1 2">
    <name type="scientific">Pseudomonas fluorescens</name>
    <dbReference type="NCBI Taxonomy" id="294"/>
    <lineage>
        <taxon>Bacteria</taxon>
        <taxon>Pseudomonadati</taxon>
        <taxon>Pseudomonadota</taxon>
        <taxon>Gammaproteobacteria</taxon>
        <taxon>Pseudomonadales</taxon>
        <taxon>Pseudomonadaceae</taxon>
        <taxon>Pseudomonas</taxon>
    </lineage>
</organism>
<dbReference type="AlphaFoldDB" id="A0A5E6U288"/>
<proteinExistence type="predicted"/>
<gene>
    <name evidence="1" type="ORF">PS655_03229</name>
</gene>
<sequence length="92" mass="10446">MRFRQYYLTHDCPHCGAKDAKDEWGGARMWSTSWGHGFSCCSEECGLALAKTVIPDQDTKKGRKRLKALWEKLAGQAEHGLSGEPYPGYPWR</sequence>
<dbReference type="Proteomes" id="UP000327167">
    <property type="component" value="Unassembled WGS sequence"/>
</dbReference>
<accession>A0A5E6U288</accession>
<reference evidence="1 2" key="1">
    <citation type="submission" date="2019-09" db="EMBL/GenBank/DDBJ databases">
        <authorList>
            <person name="Chandra G."/>
            <person name="Truman W A."/>
        </authorList>
    </citation>
    <scope>NUCLEOTIDE SEQUENCE [LARGE SCALE GENOMIC DNA]</scope>
    <source>
        <strain evidence="1">PS655</strain>
    </source>
</reference>
<dbReference type="EMBL" id="CABVHJ010000009">
    <property type="protein sequence ID" value="VVM98952.1"/>
    <property type="molecule type" value="Genomic_DNA"/>
</dbReference>
<protein>
    <submittedName>
        <fullName evidence="1">Uncharacterized protein</fullName>
    </submittedName>
</protein>